<keyword evidence="6" id="KW-0677">Repeat</keyword>
<evidence type="ECO:0000256" key="12">
    <source>
        <dbReference type="SAM" id="MobiDB-lite"/>
    </source>
</evidence>
<dbReference type="GO" id="GO:0003341">
    <property type="term" value="P:cilium movement"/>
    <property type="evidence" value="ECO:0007669"/>
    <property type="project" value="TreeGrafter"/>
</dbReference>
<dbReference type="SUPFAM" id="SSF50978">
    <property type="entry name" value="WD40 repeat-like"/>
    <property type="match status" value="1"/>
</dbReference>
<evidence type="ECO:0000313" key="14">
    <source>
        <dbReference type="Proteomes" id="UP000316726"/>
    </source>
</evidence>
<feature type="region of interest" description="Disordered" evidence="12">
    <location>
        <begin position="514"/>
        <end position="538"/>
    </location>
</feature>
<evidence type="ECO:0000256" key="8">
    <source>
        <dbReference type="ARBA" id="ARBA00023069"/>
    </source>
</evidence>
<keyword evidence="14" id="KW-1185">Reference proteome</keyword>
<evidence type="ECO:0000256" key="2">
    <source>
        <dbReference type="ARBA" id="ARBA00011059"/>
    </source>
</evidence>
<feature type="compositionally biased region" description="Basic and acidic residues" evidence="12">
    <location>
        <begin position="523"/>
        <end position="538"/>
    </location>
</feature>
<keyword evidence="8" id="KW-0969">Cilium</keyword>
<keyword evidence="10" id="KW-0206">Cytoskeleton</keyword>
<evidence type="ECO:0000256" key="4">
    <source>
        <dbReference type="ARBA" id="ARBA00022574"/>
    </source>
</evidence>
<dbReference type="GO" id="GO:0036157">
    <property type="term" value="C:outer dynein arm"/>
    <property type="evidence" value="ECO:0007669"/>
    <property type="project" value="TreeGrafter"/>
</dbReference>
<comment type="similarity">
    <text evidence="2">Belongs to the dynein intermediate chain family.</text>
</comment>
<organism evidence="13 14">
    <name type="scientific">Chloropicon primus</name>
    <dbReference type="NCBI Taxonomy" id="1764295"/>
    <lineage>
        <taxon>Eukaryota</taxon>
        <taxon>Viridiplantae</taxon>
        <taxon>Chlorophyta</taxon>
        <taxon>Chloropicophyceae</taxon>
        <taxon>Chloropicales</taxon>
        <taxon>Chloropicaceae</taxon>
        <taxon>Chloropicon</taxon>
    </lineage>
</organism>
<sequence>MEIVYTYTKKRSEYGRQPNFKDGEASVVANFIPDESKAAAHFERDPCVTVTQVHPDVTDSAVNTSPTVSVPRGMSHTEGGWPKDIDPEMPEHVIRYRKKTERSEEFQENVEKLGGQLEDLIKQNNAIDIYEEYFSGVVVDHSSEPPSSKVLTILKDPHPDCKRSASYVSWYPDGARKLAVAYSILDFQQQPEDMPLSSYIWDLSKPGVPDFEIMTVSQLCSLKYSPKDPNILLGGQFNGQVAYWDTRKGHQAVEVSLVENSHKDPVWDVAWLRSKTGTECLSVSTDGYALFWDIRRLGEPIQKVLLKDKSGGNVHGATTLNYDPQAGPSKFTVGTETGNALACNKGAKNPADIVGNLYPGHHAPIYGLERHPFFGKYFMTIGDWTSRIWIDDLKTPIITTKYYNVSLVTGKWSPTRPGVFFTARTDGVLDVWDMFYKQNDPVLSINVSSSSLSSLQVQQQGRLVACGSKDGNVSIIEVSDGLAEIQSNEKQSINQLLERETKRERNLDQLEKEARMKARKEARKVQDEQPEKNDEMEEKLRTLEVEFFELTKKAEDDGEDGDLLSSIETGDRDE</sequence>
<dbReference type="STRING" id="1764295.A0A5B8MB90"/>
<dbReference type="AlphaFoldDB" id="A0A5B8MB90"/>
<keyword evidence="5" id="KW-0493">Microtubule</keyword>
<keyword evidence="9" id="KW-0505">Motor protein</keyword>
<dbReference type="GO" id="GO:0045503">
    <property type="term" value="F:dynein light chain binding"/>
    <property type="evidence" value="ECO:0007669"/>
    <property type="project" value="TreeGrafter"/>
</dbReference>
<dbReference type="PANTHER" id="PTHR12442:SF7">
    <property type="entry name" value="DYNEIN AXONEMAL INTERMEDIATE CHAIN 2"/>
    <property type="match status" value="1"/>
</dbReference>
<dbReference type="GO" id="GO:0005874">
    <property type="term" value="C:microtubule"/>
    <property type="evidence" value="ECO:0007669"/>
    <property type="project" value="UniProtKB-KW"/>
</dbReference>
<reference evidence="13 14" key="1">
    <citation type="submission" date="2018-07" db="EMBL/GenBank/DDBJ databases">
        <title>The complete nuclear genome of the prasinophyte Chloropicon primus (CCMP1205).</title>
        <authorList>
            <person name="Pombert J.-F."/>
            <person name="Otis C."/>
            <person name="Turmel M."/>
            <person name="Lemieux C."/>
        </authorList>
    </citation>
    <scope>NUCLEOTIDE SEQUENCE [LARGE SCALE GENOMIC DNA]</scope>
    <source>
        <strain evidence="13 14">CCMP1205</strain>
    </source>
</reference>
<keyword evidence="11" id="KW-0966">Cell projection</keyword>
<dbReference type="Gene3D" id="2.130.10.10">
    <property type="entry name" value="YVTN repeat-like/Quinoprotein amine dehydrogenase"/>
    <property type="match status" value="2"/>
</dbReference>
<dbReference type="PANTHER" id="PTHR12442">
    <property type="entry name" value="DYNEIN INTERMEDIATE CHAIN"/>
    <property type="match status" value="1"/>
</dbReference>
<dbReference type="GO" id="GO:0036158">
    <property type="term" value="P:outer dynein arm assembly"/>
    <property type="evidence" value="ECO:0007669"/>
    <property type="project" value="TreeGrafter"/>
</dbReference>
<proteinExistence type="inferred from homology"/>
<dbReference type="InterPro" id="IPR001680">
    <property type="entry name" value="WD40_rpt"/>
</dbReference>
<keyword evidence="3" id="KW-0963">Cytoplasm</keyword>
<evidence type="ECO:0000256" key="9">
    <source>
        <dbReference type="ARBA" id="ARBA00023175"/>
    </source>
</evidence>
<keyword evidence="4" id="KW-0853">WD repeat</keyword>
<dbReference type="GO" id="GO:0045504">
    <property type="term" value="F:dynein heavy chain binding"/>
    <property type="evidence" value="ECO:0007669"/>
    <property type="project" value="TreeGrafter"/>
</dbReference>
<dbReference type="EMBL" id="CP031034">
    <property type="protein sequence ID" value="QDZ17627.1"/>
    <property type="molecule type" value="Genomic_DNA"/>
</dbReference>
<comment type="subcellular location">
    <subcellularLocation>
        <location evidence="1">Cytoplasm</location>
        <location evidence="1">Cytoskeleton</location>
        <location evidence="1">Cilium axoneme</location>
    </subcellularLocation>
</comment>
<keyword evidence="13" id="KW-0282">Flagellum</keyword>
<keyword evidence="7" id="KW-0243">Dynein</keyword>
<name>A0A5B8MB90_9CHLO</name>
<dbReference type="OrthoDB" id="366230at2759"/>
<evidence type="ECO:0000256" key="3">
    <source>
        <dbReference type="ARBA" id="ARBA00022490"/>
    </source>
</evidence>
<dbReference type="InterPro" id="IPR050687">
    <property type="entry name" value="Dynein_IC"/>
</dbReference>
<dbReference type="SMART" id="SM00320">
    <property type="entry name" value="WD40"/>
    <property type="match status" value="5"/>
</dbReference>
<evidence type="ECO:0000256" key="10">
    <source>
        <dbReference type="ARBA" id="ARBA00023212"/>
    </source>
</evidence>
<evidence type="ECO:0000256" key="11">
    <source>
        <dbReference type="ARBA" id="ARBA00023273"/>
    </source>
</evidence>
<evidence type="ECO:0000313" key="13">
    <source>
        <dbReference type="EMBL" id="QDZ17627.1"/>
    </source>
</evidence>
<dbReference type="Proteomes" id="UP000316726">
    <property type="component" value="Chromosome 1"/>
</dbReference>
<feature type="region of interest" description="Disordered" evidence="12">
    <location>
        <begin position="58"/>
        <end position="86"/>
    </location>
</feature>
<evidence type="ECO:0000256" key="7">
    <source>
        <dbReference type="ARBA" id="ARBA00023017"/>
    </source>
</evidence>
<accession>A0A5B8MB90</accession>
<protein>
    <submittedName>
        <fullName evidence="13">Flagellar outer dynein arm intermediate chain 2</fullName>
    </submittedName>
</protein>
<dbReference type="InterPro" id="IPR015943">
    <property type="entry name" value="WD40/YVTN_repeat-like_dom_sf"/>
</dbReference>
<evidence type="ECO:0000256" key="6">
    <source>
        <dbReference type="ARBA" id="ARBA00022737"/>
    </source>
</evidence>
<feature type="region of interest" description="Disordered" evidence="12">
    <location>
        <begin position="551"/>
        <end position="574"/>
    </location>
</feature>
<evidence type="ECO:0000256" key="1">
    <source>
        <dbReference type="ARBA" id="ARBA00004430"/>
    </source>
</evidence>
<dbReference type="InterPro" id="IPR036322">
    <property type="entry name" value="WD40_repeat_dom_sf"/>
</dbReference>
<gene>
    <name evidence="13" type="ORF">A3770_01p01450</name>
</gene>
<evidence type="ECO:0000256" key="5">
    <source>
        <dbReference type="ARBA" id="ARBA00022701"/>
    </source>
</evidence>